<evidence type="ECO:0000256" key="2">
    <source>
        <dbReference type="ARBA" id="ARBA00022527"/>
    </source>
</evidence>
<keyword evidence="5" id="KW-0418">Kinase</keyword>
<dbReference type="InterPro" id="IPR017441">
    <property type="entry name" value="Protein_kinase_ATP_BS"/>
</dbReference>
<proteinExistence type="predicted"/>
<protein>
    <recommendedName>
        <fullName evidence="1">non-specific serine/threonine protein kinase</fullName>
        <ecNumber evidence="1">2.7.11.1</ecNumber>
    </recommendedName>
</protein>
<dbReference type="SMART" id="SM00220">
    <property type="entry name" value="S_TKc"/>
    <property type="match status" value="1"/>
</dbReference>
<dbReference type="SUPFAM" id="SSF56112">
    <property type="entry name" value="Protein kinase-like (PK-like)"/>
    <property type="match status" value="1"/>
</dbReference>
<evidence type="ECO:0000313" key="12">
    <source>
        <dbReference type="Proteomes" id="UP001333818"/>
    </source>
</evidence>
<evidence type="ECO:0000259" key="10">
    <source>
        <dbReference type="PROSITE" id="PS50011"/>
    </source>
</evidence>
<reference evidence="11" key="1">
    <citation type="submission" date="2024-01" db="EMBL/GenBank/DDBJ databases">
        <title>Bank of Algae and Cyanobacteria of the Azores (BACA) strain genomes.</title>
        <authorList>
            <person name="Luz R."/>
            <person name="Cordeiro R."/>
            <person name="Fonseca A."/>
            <person name="Goncalves V."/>
        </authorList>
    </citation>
    <scope>NUCLEOTIDE SEQUENCE</scope>
    <source>
        <strain evidence="11">BACA0141</strain>
    </source>
</reference>
<dbReference type="PANTHER" id="PTHR24363:SF0">
    <property type="entry name" value="SERINE_THREONINE KINASE LIKE DOMAIN CONTAINING 1"/>
    <property type="match status" value="1"/>
</dbReference>
<comment type="caution">
    <text evidence="11">The sequence shown here is derived from an EMBL/GenBank/DDBJ whole genome shotgun (WGS) entry which is preliminary data.</text>
</comment>
<dbReference type="PANTHER" id="PTHR24363">
    <property type="entry name" value="SERINE/THREONINE PROTEIN KINASE"/>
    <property type="match status" value="1"/>
</dbReference>
<sequence>MLRDRYRAVKKIGQGGFGKTFLAVDEDKPSKPLCVIKQFFPSNQDPSSAIKAAELFAQEALRLDALGKHAQIPELFAYFEQDKNQYLIQEFIDGQNLAEELVQEGVFSETKIWLLLNHILPVLQFIHENQVIHRDIKPENIIRRSDGQIVLVDFGAAKFAAGNGLTATGTVIGSAAYTSPEQARGKAIFGSDLYSLGVTCLHLLTGIDPFQLFDDAENDWIWRDYLTTPVSDSLGKILGRLVQPGTKKRYQSAEEVIQDIRPERYATSSHQEPTVSGSKASFPYTFRNYSSGTILLKGDMESVSKYIENHPQWLPQCILPLKARAIGANAYSLNIGKIGALGYEIDPTVNLYMTQDGRSNYQIKTQPIPAKDPNGYEVSFHSKIKLVEHPTRKPKNKTTRIEWDLTLIAKLDFPMFVMILPTSLVQRTGDAILNQVVKQVSDSFSEKISQDFHRFLKS</sequence>
<dbReference type="InterPro" id="IPR018971">
    <property type="entry name" value="DUF1997"/>
</dbReference>
<dbReference type="EMBL" id="JAZBJZ010000058">
    <property type="protein sequence ID" value="MEE3717927.1"/>
    <property type="molecule type" value="Genomic_DNA"/>
</dbReference>
<dbReference type="Pfam" id="PF00069">
    <property type="entry name" value="Pkinase"/>
    <property type="match status" value="1"/>
</dbReference>
<evidence type="ECO:0000256" key="6">
    <source>
        <dbReference type="ARBA" id="ARBA00022840"/>
    </source>
</evidence>
<dbReference type="PROSITE" id="PS50011">
    <property type="entry name" value="PROTEIN_KINASE_DOM"/>
    <property type="match status" value="1"/>
</dbReference>
<dbReference type="InterPro" id="IPR011009">
    <property type="entry name" value="Kinase-like_dom_sf"/>
</dbReference>
<keyword evidence="4 9" id="KW-0547">Nucleotide-binding</keyword>
<organism evidence="11 12">
    <name type="scientific">Tumidithrix elongata BACA0141</name>
    <dbReference type="NCBI Taxonomy" id="2716417"/>
    <lineage>
        <taxon>Bacteria</taxon>
        <taxon>Bacillati</taxon>
        <taxon>Cyanobacteriota</taxon>
        <taxon>Cyanophyceae</taxon>
        <taxon>Pseudanabaenales</taxon>
        <taxon>Pseudanabaenaceae</taxon>
        <taxon>Tumidithrix</taxon>
        <taxon>Tumidithrix elongata</taxon>
    </lineage>
</organism>
<evidence type="ECO:0000256" key="3">
    <source>
        <dbReference type="ARBA" id="ARBA00022679"/>
    </source>
</evidence>
<gene>
    <name evidence="11" type="ORF">V2H45_14395</name>
</gene>
<dbReference type="Gene3D" id="1.10.510.10">
    <property type="entry name" value="Transferase(Phosphotransferase) domain 1"/>
    <property type="match status" value="1"/>
</dbReference>
<dbReference type="PROSITE" id="PS00107">
    <property type="entry name" value="PROTEIN_KINASE_ATP"/>
    <property type="match status" value="1"/>
</dbReference>
<dbReference type="GO" id="GO:0004674">
    <property type="term" value="F:protein serine/threonine kinase activity"/>
    <property type="evidence" value="ECO:0007669"/>
    <property type="project" value="UniProtKB-KW"/>
</dbReference>
<evidence type="ECO:0000256" key="1">
    <source>
        <dbReference type="ARBA" id="ARBA00012513"/>
    </source>
</evidence>
<name>A0AAW9PUL1_9CYAN</name>
<evidence type="ECO:0000256" key="9">
    <source>
        <dbReference type="PROSITE-ProRule" id="PRU10141"/>
    </source>
</evidence>
<keyword evidence="12" id="KW-1185">Reference proteome</keyword>
<evidence type="ECO:0000256" key="8">
    <source>
        <dbReference type="ARBA" id="ARBA00048679"/>
    </source>
</evidence>
<dbReference type="Gene3D" id="3.30.530.20">
    <property type="match status" value="1"/>
</dbReference>
<dbReference type="EC" id="2.7.11.1" evidence="1"/>
<feature type="binding site" evidence="9">
    <location>
        <position position="37"/>
    </location>
    <ligand>
        <name>ATP</name>
        <dbReference type="ChEBI" id="CHEBI:30616"/>
    </ligand>
</feature>
<dbReference type="InterPro" id="IPR023393">
    <property type="entry name" value="START-like_dom_sf"/>
</dbReference>
<evidence type="ECO:0000256" key="5">
    <source>
        <dbReference type="ARBA" id="ARBA00022777"/>
    </source>
</evidence>
<evidence type="ECO:0000256" key="4">
    <source>
        <dbReference type="ARBA" id="ARBA00022741"/>
    </source>
</evidence>
<dbReference type="GO" id="GO:0005524">
    <property type="term" value="F:ATP binding"/>
    <property type="evidence" value="ECO:0007669"/>
    <property type="project" value="UniProtKB-UniRule"/>
</dbReference>
<feature type="domain" description="Protein kinase" evidence="10">
    <location>
        <begin position="6"/>
        <end position="266"/>
    </location>
</feature>
<dbReference type="Pfam" id="PF09366">
    <property type="entry name" value="DUF1997"/>
    <property type="match status" value="1"/>
</dbReference>
<dbReference type="InterPro" id="IPR000719">
    <property type="entry name" value="Prot_kinase_dom"/>
</dbReference>
<evidence type="ECO:0000256" key="7">
    <source>
        <dbReference type="ARBA" id="ARBA00047899"/>
    </source>
</evidence>
<keyword evidence="2" id="KW-0723">Serine/threonine-protein kinase</keyword>
<accession>A0AAW9PUL1</accession>
<dbReference type="Proteomes" id="UP001333818">
    <property type="component" value="Unassembled WGS sequence"/>
</dbReference>
<evidence type="ECO:0000313" key="11">
    <source>
        <dbReference type="EMBL" id="MEE3717927.1"/>
    </source>
</evidence>
<dbReference type="CDD" id="cd14014">
    <property type="entry name" value="STKc_PknB_like"/>
    <property type="match status" value="1"/>
</dbReference>
<keyword evidence="3" id="KW-0808">Transferase</keyword>
<comment type="catalytic activity">
    <reaction evidence="8">
        <text>L-seryl-[protein] + ATP = O-phospho-L-seryl-[protein] + ADP + H(+)</text>
        <dbReference type="Rhea" id="RHEA:17989"/>
        <dbReference type="Rhea" id="RHEA-COMP:9863"/>
        <dbReference type="Rhea" id="RHEA-COMP:11604"/>
        <dbReference type="ChEBI" id="CHEBI:15378"/>
        <dbReference type="ChEBI" id="CHEBI:29999"/>
        <dbReference type="ChEBI" id="CHEBI:30616"/>
        <dbReference type="ChEBI" id="CHEBI:83421"/>
        <dbReference type="ChEBI" id="CHEBI:456216"/>
        <dbReference type="EC" id="2.7.11.1"/>
    </reaction>
</comment>
<dbReference type="AlphaFoldDB" id="A0AAW9PUL1"/>
<comment type="catalytic activity">
    <reaction evidence="7">
        <text>L-threonyl-[protein] + ATP = O-phospho-L-threonyl-[protein] + ADP + H(+)</text>
        <dbReference type="Rhea" id="RHEA:46608"/>
        <dbReference type="Rhea" id="RHEA-COMP:11060"/>
        <dbReference type="Rhea" id="RHEA-COMP:11605"/>
        <dbReference type="ChEBI" id="CHEBI:15378"/>
        <dbReference type="ChEBI" id="CHEBI:30013"/>
        <dbReference type="ChEBI" id="CHEBI:30616"/>
        <dbReference type="ChEBI" id="CHEBI:61977"/>
        <dbReference type="ChEBI" id="CHEBI:456216"/>
        <dbReference type="EC" id="2.7.11.1"/>
    </reaction>
</comment>
<keyword evidence="6 9" id="KW-0067">ATP-binding</keyword>